<comment type="caution">
    <text evidence="2">The sequence shown here is derived from an EMBL/GenBank/DDBJ whole genome shotgun (WGS) entry which is preliminary data.</text>
</comment>
<sequence>MYQTIPTHDTLKYRTIPSDLNRRSGACLSAQARQRKTRVPRSIPRRRASKRRRLGTSPSPGVKRFGRAPELIQRPRAWFGRLDYIVDSVAAIVSLCHRHYNRWSSSPSLSLTAVTVAPLAFGQVSSSPRFYC</sequence>
<dbReference type="Proteomes" id="UP000287651">
    <property type="component" value="Unassembled WGS sequence"/>
</dbReference>
<gene>
    <name evidence="2" type="ORF">B296_00051291</name>
</gene>
<reference evidence="2 3" key="1">
    <citation type="journal article" date="2014" name="Agronomy (Basel)">
        <title>A Draft Genome Sequence for Ensete ventricosum, the Drought-Tolerant Tree Against Hunger.</title>
        <authorList>
            <person name="Harrison J."/>
            <person name="Moore K.A."/>
            <person name="Paszkiewicz K."/>
            <person name="Jones T."/>
            <person name="Grant M."/>
            <person name="Ambacheew D."/>
            <person name="Muzemil S."/>
            <person name="Studholme D.J."/>
        </authorList>
    </citation>
    <scope>NUCLEOTIDE SEQUENCE [LARGE SCALE GENOMIC DNA]</scope>
</reference>
<dbReference type="EMBL" id="AMZH03013371">
    <property type="protein sequence ID" value="RRT49394.1"/>
    <property type="molecule type" value="Genomic_DNA"/>
</dbReference>
<evidence type="ECO:0000256" key="1">
    <source>
        <dbReference type="SAM" id="MobiDB-lite"/>
    </source>
</evidence>
<accession>A0A426YCD5</accession>
<protein>
    <submittedName>
        <fullName evidence="2">Uncharacterized protein</fullName>
    </submittedName>
</protein>
<feature type="compositionally biased region" description="Basic residues" evidence="1">
    <location>
        <begin position="33"/>
        <end position="54"/>
    </location>
</feature>
<evidence type="ECO:0000313" key="3">
    <source>
        <dbReference type="Proteomes" id="UP000287651"/>
    </source>
</evidence>
<name>A0A426YCD5_ENSVE</name>
<evidence type="ECO:0000313" key="2">
    <source>
        <dbReference type="EMBL" id="RRT49394.1"/>
    </source>
</evidence>
<proteinExistence type="predicted"/>
<organism evidence="2 3">
    <name type="scientific">Ensete ventricosum</name>
    <name type="common">Abyssinian banana</name>
    <name type="synonym">Musa ensete</name>
    <dbReference type="NCBI Taxonomy" id="4639"/>
    <lineage>
        <taxon>Eukaryota</taxon>
        <taxon>Viridiplantae</taxon>
        <taxon>Streptophyta</taxon>
        <taxon>Embryophyta</taxon>
        <taxon>Tracheophyta</taxon>
        <taxon>Spermatophyta</taxon>
        <taxon>Magnoliopsida</taxon>
        <taxon>Liliopsida</taxon>
        <taxon>Zingiberales</taxon>
        <taxon>Musaceae</taxon>
        <taxon>Ensete</taxon>
    </lineage>
</organism>
<feature type="region of interest" description="Disordered" evidence="1">
    <location>
        <begin position="29"/>
        <end position="66"/>
    </location>
</feature>
<dbReference type="AlphaFoldDB" id="A0A426YCD5"/>